<evidence type="ECO:0000256" key="1">
    <source>
        <dbReference type="SAM" id="MobiDB-lite"/>
    </source>
</evidence>
<evidence type="ECO:0000313" key="2">
    <source>
        <dbReference type="EMBL" id="NYZ22017.1"/>
    </source>
</evidence>
<reference evidence="2 3" key="1">
    <citation type="submission" date="2020-05" db="EMBL/GenBank/DDBJ databases">
        <title>Azospirillum oleiclasticum sp. nov, a nitrogen-fixing and heavy crude oil-emulsifying bacterium isolated from the crude oil of Yumen Oilfield.</title>
        <authorList>
            <person name="Wu D."/>
            <person name="Cai M."/>
            <person name="Zhang X."/>
        </authorList>
    </citation>
    <scope>NUCLEOTIDE SEQUENCE [LARGE SCALE GENOMIC DNA]</scope>
    <source>
        <strain evidence="2 3">ROY-1-1-2</strain>
    </source>
</reference>
<protein>
    <submittedName>
        <fullName evidence="2">Uncharacterized protein</fullName>
    </submittedName>
</protein>
<name>A0ABX2TD84_9PROT</name>
<feature type="compositionally biased region" description="Basic and acidic residues" evidence="1">
    <location>
        <begin position="1"/>
        <end position="14"/>
    </location>
</feature>
<feature type="region of interest" description="Disordered" evidence="1">
    <location>
        <begin position="1"/>
        <end position="23"/>
    </location>
</feature>
<evidence type="ECO:0000313" key="3">
    <source>
        <dbReference type="Proteomes" id="UP000584642"/>
    </source>
</evidence>
<dbReference type="RefSeq" id="WP_180283785.1">
    <property type="nucleotide sequence ID" value="NZ_JABFDB010000014.1"/>
</dbReference>
<sequence>MDSRLDHLWTDSDPHWTSSAAEETVRAPIARGRVGEMLTRGWRLSGSGDESVVWMEGPSPDGRPQPLANPVAALMARAWDRAATADAERPYSVAA</sequence>
<keyword evidence="3" id="KW-1185">Reference proteome</keyword>
<proteinExistence type="predicted"/>
<dbReference type="EMBL" id="JABFDB010000014">
    <property type="protein sequence ID" value="NYZ22017.1"/>
    <property type="molecule type" value="Genomic_DNA"/>
</dbReference>
<comment type="caution">
    <text evidence="2">The sequence shown here is derived from an EMBL/GenBank/DDBJ whole genome shotgun (WGS) entry which is preliminary data.</text>
</comment>
<organism evidence="2 3">
    <name type="scientific">Azospirillum oleiclasticum</name>
    <dbReference type="NCBI Taxonomy" id="2735135"/>
    <lineage>
        <taxon>Bacteria</taxon>
        <taxon>Pseudomonadati</taxon>
        <taxon>Pseudomonadota</taxon>
        <taxon>Alphaproteobacteria</taxon>
        <taxon>Rhodospirillales</taxon>
        <taxon>Azospirillaceae</taxon>
        <taxon>Azospirillum</taxon>
    </lineage>
</organism>
<accession>A0ABX2TD84</accession>
<dbReference type="Proteomes" id="UP000584642">
    <property type="component" value="Unassembled WGS sequence"/>
</dbReference>
<gene>
    <name evidence="2" type="ORF">HND93_20065</name>
</gene>